<keyword evidence="1" id="KW-0812">Transmembrane</keyword>
<organism evidence="3">
    <name type="scientific">Pectobacterium versatile</name>
    <dbReference type="NCBI Taxonomy" id="2488639"/>
    <lineage>
        <taxon>Bacteria</taxon>
        <taxon>Pseudomonadati</taxon>
        <taxon>Pseudomonadota</taxon>
        <taxon>Gammaproteobacteria</taxon>
        <taxon>Enterobacterales</taxon>
        <taxon>Pectobacteriaceae</taxon>
        <taxon>Pectobacterium</taxon>
    </lineage>
</organism>
<dbReference type="EMBL" id="CP065030">
    <property type="protein sequence ID" value="QPK16561.1"/>
    <property type="molecule type" value="Genomic_DNA"/>
</dbReference>
<dbReference type="RefSeq" id="WP_039490298.1">
    <property type="nucleotide sequence ID" value="NZ_CAKLHY010000001.1"/>
</dbReference>
<dbReference type="Proteomes" id="UP000237284">
    <property type="component" value="Chromosome"/>
</dbReference>
<evidence type="ECO:0008006" key="7">
    <source>
        <dbReference type="Google" id="ProtNLM"/>
    </source>
</evidence>
<name>A0A221TD36_9GAMM</name>
<proteinExistence type="predicted"/>
<keyword evidence="1" id="KW-1133">Transmembrane helix</keyword>
<dbReference type="GeneID" id="93389037"/>
<feature type="transmembrane region" description="Helical" evidence="1">
    <location>
        <begin position="82"/>
        <end position="109"/>
    </location>
</feature>
<dbReference type="EMBL" id="JBBBON010000009">
    <property type="protein sequence ID" value="MEI7103081.1"/>
    <property type="molecule type" value="Genomic_DNA"/>
</dbReference>
<reference evidence="4 5" key="2">
    <citation type="submission" date="2020-11" db="EMBL/GenBank/DDBJ databases">
        <title>Complete genome sequence of Pectobacterium versatile F131.</title>
        <authorList>
            <person name="Shirshikov F.V."/>
            <person name="Miroshnikov K."/>
            <person name="Toshakov S.V."/>
            <person name="Kabanova A.P."/>
            <person name="Barannik A.P."/>
            <person name="Shneider M."/>
            <person name="Ignatov A.N."/>
            <person name="Miroshnikov K.A."/>
            <person name="Mikhailova Y.V."/>
            <person name="Shelenkov A."/>
            <person name="Yanushevich Y.G."/>
            <person name="Evseev P.V."/>
        </authorList>
    </citation>
    <scope>NUCLEOTIDE SEQUENCE [LARGE SCALE GENOMIC DNA]</scope>
    <source>
        <strain evidence="4 5">F131</strain>
    </source>
</reference>
<gene>
    <name evidence="4" type="ORF">F131LOC_004045</name>
    <name evidence="3" type="ORF">F131LOC_03846</name>
    <name evidence="2" type="ORF">WCT63_11560</name>
</gene>
<reference evidence="2 6" key="3">
    <citation type="submission" date="2024-03" db="EMBL/GenBank/DDBJ databases">
        <title>Analysis of soft rot Pectobacteriaceae population diversity in US potato growing regions between 2016 and 2022.</title>
        <authorList>
            <person name="Ma X."/>
            <person name="Zhang X."/>
            <person name="Stodghill P."/>
            <person name="Rioux R."/>
            <person name="Babler B."/>
            <person name="Shrestha S."/>
            <person name="Babler B."/>
            <person name="Rivedal H."/>
            <person name="Frost K."/>
            <person name="Hao J."/>
            <person name="Secor G."/>
            <person name="Swingle B."/>
        </authorList>
    </citation>
    <scope>NUCLEOTIDE SEQUENCE [LARGE SCALE GENOMIC DNA]</scope>
    <source>
        <strain evidence="2 6">UMSS2</strain>
    </source>
</reference>
<accession>A0A221TD36</accession>
<reference evidence="3" key="1">
    <citation type="submission" date="2017-12" db="EMBL/GenBank/DDBJ databases">
        <title>First report on the novel genomospecies/subspecies of Pectobacterium carotovorum in Russia.</title>
        <authorList>
            <person name="Shirshikov F.V."/>
            <person name="Miroshnikov K."/>
            <person name="Toshakov S.V."/>
            <person name="Kabanova A.P."/>
            <person name="Barannik A.P."/>
            <person name="Shneider M."/>
            <person name="Ignatov A.N."/>
            <person name="Miroshnikov K.A."/>
        </authorList>
    </citation>
    <scope>NUCLEOTIDE SEQUENCE [LARGE SCALE GENOMIC DNA]</scope>
    <source>
        <strain evidence="3">F131</strain>
    </source>
</reference>
<dbReference type="EMBL" id="PDVW01000033">
    <property type="protein sequence ID" value="POY48411.1"/>
    <property type="molecule type" value="Genomic_DNA"/>
</dbReference>
<dbReference type="AlphaFoldDB" id="A0A221TD36"/>
<evidence type="ECO:0000313" key="2">
    <source>
        <dbReference type="EMBL" id="MEI7103081.1"/>
    </source>
</evidence>
<keyword evidence="6" id="KW-1185">Reference proteome</keyword>
<evidence type="ECO:0000313" key="6">
    <source>
        <dbReference type="Proteomes" id="UP001313132"/>
    </source>
</evidence>
<dbReference type="Proteomes" id="UP001313132">
    <property type="component" value="Unassembled WGS sequence"/>
</dbReference>
<protein>
    <recommendedName>
        <fullName evidence="7">3-phosphoshikimate 1-carboxyvinyltransferase</fullName>
    </recommendedName>
</protein>
<sequence length="135" mass="15950">MNESNKRPLVIERFYEALDGKTDTELTSEQRLAVEQAVLSITASSMHWVDVRKSFPFFNKRYYFVFLFGLDHRKRPRKESTLFRILLTALILFTGFSCMLAALLMLYMIKSALGIDIFPHFHLGIWDWWLSLKDH</sequence>
<evidence type="ECO:0000313" key="4">
    <source>
        <dbReference type="EMBL" id="QPK16561.1"/>
    </source>
</evidence>
<evidence type="ECO:0000313" key="5">
    <source>
        <dbReference type="Proteomes" id="UP000237284"/>
    </source>
</evidence>
<evidence type="ECO:0000256" key="1">
    <source>
        <dbReference type="SAM" id="Phobius"/>
    </source>
</evidence>
<evidence type="ECO:0000313" key="3">
    <source>
        <dbReference type="EMBL" id="POY48411.1"/>
    </source>
</evidence>
<keyword evidence="1" id="KW-0472">Membrane</keyword>